<dbReference type="InterPro" id="IPR059007">
    <property type="entry name" value="ARM_At1g04390"/>
</dbReference>
<dbReference type="PANTHER" id="PTHR35918">
    <property type="entry name" value="OS06G0674800 PROTEIN"/>
    <property type="match status" value="1"/>
</dbReference>
<accession>A0A8T0HMD2</accession>
<dbReference type="PANTHER" id="PTHR35918:SF1">
    <property type="entry name" value="BTB DOMAIN-CONTAINING PROTEIN"/>
    <property type="match status" value="1"/>
</dbReference>
<feature type="domain" description="BTB" evidence="2">
    <location>
        <begin position="727"/>
        <end position="801"/>
    </location>
</feature>
<dbReference type="Pfam" id="PF26522">
    <property type="entry name" value="ARM_6"/>
    <property type="match status" value="1"/>
</dbReference>
<dbReference type="SUPFAM" id="SSF54695">
    <property type="entry name" value="POZ domain"/>
    <property type="match status" value="2"/>
</dbReference>
<evidence type="ECO:0000256" key="1">
    <source>
        <dbReference type="ARBA" id="ARBA00004906"/>
    </source>
</evidence>
<dbReference type="Gene3D" id="1.25.10.10">
    <property type="entry name" value="Leucine-rich Repeat Variant"/>
    <property type="match status" value="1"/>
</dbReference>
<dbReference type="InterPro" id="IPR016024">
    <property type="entry name" value="ARM-type_fold"/>
</dbReference>
<reference evidence="3" key="1">
    <citation type="submission" date="2020-06" db="EMBL/GenBank/DDBJ databases">
        <title>WGS assembly of Ceratodon purpureus strain R40.</title>
        <authorList>
            <person name="Carey S.B."/>
            <person name="Jenkins J."/>
            <person name="Shu S."/>
            <person name="Lovell J.T."/>
            <person name="Sreedasyam A."/>
            <person name="Maumus F."/>
            <person name="Tiley G.P."/>
            <person name="Fernandez-Pozo N."/>
            <person name="Barry K."/>
            <person name="Chen C."/>
            <person name="Wang M."/>
            <person name="Lipzen A."/>
            <person name="Daum C."/>
            <person name="Saski C.A."/>
            <person name="Payton A.C."/>
            <person name="Mcbreen J.C."/>
            <person name="Conrad R.E."/>
            <person name="Kollar L.M."/>
            <person name="Olsson S."/>
            <person name="Huttunen S."/>
            <person name="Landis J.B."/>
            <person name="Wickett N.J."/>
            <person name="Johnson M.G."/>
            <person name="Rensing S.A."/>
            <person name="Grimwood J."/>
            <person name="Schmutz J."/>
            <person name="Mcdaniel S.F."/>
        </authorList>
    </citation>
    <scope>NUCLEOTIDE SEQUENCE</scope>
    <source>
        <strain evidence="3">R40</strain>
    </source>
</reference>
<keyword evidence="4" id="KW-1185">Reference proteome</keyword>
<dbReference type="InterPro" id="IPR044953">
    <property type="entry name" value="At1g04390-like"/>
</dbReference>
<dbReference type="AlphaFoldDB" id="A0A8T0HMD2"/>
<dbReference type="EMBL" id="CM026426">
    <property type="protein sequence ID" value="KAG0572040.1"/>
    <property type="molecule type" value="Genomic_DNA"/>
</dbReference>
<evidence type="ECO:0000313" key="4">
    <source>
        <dbReference type="Proteomes" id="UP000822688"/>
    </source>
</evidence>
<sequence>MRNQSRGSGGGGRAGHDEERLQQLVSRMRNALQLGLRHSSRELRWGNTDAQLQGQAVRAISAFVAAIPSRRFPVTHLQTYIEEAVAALEYLLAVEQDTVYRQAAAASAGLGKATNGRYMQRLLSPLACLLAPSKASDAAVSAATAMQSILVAARPQIAFDGTMDDDPIWKVLRETDVLKHILWQLDKNRSVAGIAECAEFLAIILERWPGARYRVGHVEAVRSALLHHCMSSNDAVVVASLRACQALVLCAGVAVLYLQDAVSLWRTLARCLHHSQPLHVHREALRLLSLVGRLSLFSKIFFASFEGPYMQGILDGLLRNINEGNKPRLTVVEQGVVLEAAHTTSVILRWAGEHHTVVLEMGIIKFLSLQLTLGEKNLAANATIWKGPSQKVDVEGKSRGAGKVTSSLRSLLWEIVGYLAAHFNSSTTNEVLLGRPPSGPSLAGITVFACSALLRALHRSGHVSHTSSDDPTPVAAFGNGEQHISAQELLQISKTMFLLLSTTCSDVSAPTKACMEATIRYQDQAWLPRLVDSLAIGHTGPSLVKPESVQTATNLFALACFSYFPECRELLPQERTLDVLTAILKIYGNRALQKNQRVSNFSAKWSVVHERAGIAAKTCCEEIAEDWEGTDIVLFSSLCAFTKVLQGSERARTVAKSLRRGRLTEDSCSEGSYGGTVSLLWALAESTTVAPGIRWWAASGLACFNIYGFPSPLGRNICQIFDEALFPDVAFLLKDGSRLFAHGVILAVQCPSVLPKGLRRKEKILVGDSVVHGIQLSKMISSRSFKALLEIAYSGVVHLDLEEVDEMKLLSKGCGLDSLTNLLHGRVPVWGSPPTSCNLASALNFGSYKFPDIILRGRLQGRTVAEAIPCKLKEGCNETSTHVHGHRAILSSRCDYYRGLFCSGMRESTANAIDIDISQQSLETLLLYWYSGKLIRLTQTTGWCSWNNLETDKQILYLQNLIELSEFAGQHLMTDLQEDCYHLVLQHIEGCNLHLGPSVLTHAEKCAQWNLVNMCANSLAPAYPHLRDVGAFESLNEDFQEILRAAHIQSISHSDTG</sequence>
<organism evidence="3 4">
    <name type="scientific">Ceratodon purpureus</name>
    <name type="common">Fire moss</name>
    <name type="synonym">Dicranum purpureum</name>
    <dbReference type="NCBI Taxonomy" id="3225"/>
    <lineage>
        <taxon>Eukaryota</taxon>
        <taxon>Viridiplantae</taxon>
        <taxon>Streptophyta</taxon>
        <taxon>Embryophyta</taxon>
        <taxon>Bryophyta</taxon>
        <taxon>Bryophytina</taxon>
        <taxon>Bryopsida</taxon>
        <taxon>Dicranidae</taxon>
        <taxon>Pseudoditrichales</taxon>
        <taxon>Ditrichaceae</taxon>
        <taxon>Ceratodon</taxon>
    </lineage>
</organism>
<dbReference type="SMART" id="SM00225">
    <property type="entry name" value="BTB"/>
    <property type="match status" value="2"/>
</dbReference>
<dbReference type="Pfam" id="PF00651">
    <property type="entry name" value="BTB"/>
    <property type="match status" value="1"/>
</dbReference>
<dbReference type="CDD" id="cd18186">
    <property type="entry name" value="BTB_POZ_ZBTB_KLHL-like"/>
    <property type="match status" value="1"/>
</dbReference>
<dbReference type="InterPro" id="IPR000210">
    <property type="entry name" value="BTB/POZ_dom"/>
</dbReference>
<dbReference type="PROSITE" id="PS50097">
    <property type="entry name" value="BTB"/>
    <property type="match status" value="2"/>
</dbReference>
<evidence type="ECO:0000313" key="3">
    <source>
        <dbReference type="EMBL" id="KAG0572040.1"/>
    </source>
</evidence>
<dbReference type="SUPFAM" id="SSF48371">
    <property type="entry name" value="ARM repeat"/>
    <property type="match status" value="1"/>
</dbReference>
<dbReference type="Proteomes" id="UP000822688">
    <property type="component" value="Chromosome V"/>
</dbReference>
<evidence type="ECO:0000259" key="2">
    <source>
        <dbReference type="PROSITE" id="PS50097"/>
    </source>
</evidence>
<name>A0A8T0HMD2_CERPU</name>
<dbReference type="InterPro" id="IPR011333">
    <property type="entry name" value="SKP1/BTB/POZ_sf"/>
</dbReference>
<dbReference type="InterPro" id="IPR011989">
    <property type="entry name" value="ARM-like"/>
</dbReference>
<feature type="domain" description="BTB" evidence="2">
    <location>
        <begin position="870"/>
        <end position="934"/>
    </location>
</feature>
<comment type="pathway">
    <text evidence="1">Protein modification; protein ubiquitination.</text>
</comment>
<gene>
    <name evidence="3" type="ORF">KC19_VG064400</name>
</gene>
<dbReference type="Gene3D" id="3.30.710.10">
    <property type="entry name" value="Potassium Channel Kv1.1, Chain A"/>
    <property type="match status" value="2"/>
</dbReference>
<protein>
    <recommendedName>
        <fullName evidence="2">BTB domain-containing protein</fullName>
    </recommendedName>
</protein>
<comment type="caution">
    <text evidence="3">The sequence shown here is derived from an EMBL/GenBank/DDBJ whole genome shotgun (WGS) entry which is preliminary data.</text>
</comment>
<proteinExistence type="predicted"/>